<evidence type="ECO:0000313" key="1">
    <source>
        <dbReference type="EMBL" id="KHD06593.1"/>
    </source>
</evidence>
<reference evidence="1 2" key="1">
    <citation type="journal article" date="2016" name="Front. Microbiol.">
        <title>Single-Cell (Meta-)Genomics of a Dimorphic Candidatus Thiomargarita nelsonii Reveals Genomic Plasticity.</title>
        <authorList>
            <person name="Flood B.E."/>
            <person name="Fliss P."/>
            <person name="Jones D.S."/>
            <person name="Dick G.J."/>
            <person name="Jain S."/>
            <person name="Kaster A.K."/>
            <person name="Winkel M."/>
            <person name="Mussmann M."/>
            <person name="Bailey J."/>
        </authorList>
    </citation>
    <scope>NUCLEOTIDE SEQUENCE [LARGE SCALE GENOMIC DNA]</scope>
    <source>
        <strain evidence="1">Hydrate Ridge</strain>
    </source>
</reference>
<protein>
    <submittedName>
        <fullName evidence="1">Uncharacterized protein</fullName>
    </submittedName>
</protein>
<dbReference type="InterPro" id="IPR041049">
    <property type="entry name" value="DUF5615"/>
</dbReference>
<evidence type="ECO:0000313" key="2">
    <source>
        <dbReference type="Proteomes" id="UP000030428"/>
    </source>
</evidence>
<dbReference type="Proteomes" id="UP000030428">
    <property type="component" value="Unassembled WGS sequence"/>
</dbReference>
<dbReference type="Pfam" id="PF18480">
    <property type="entry name" value="DUF5615"/>
    <property type="match status" value="1"/>
</dbReference>
<keyword evidence="2" id="KW-1185">Reference proteome</keyword>
<gene>
    <name evidence="1" type="ORF">PN36_09365</name>
</gene>
<organism evidence="1 2">
    <name type="scientific">Candidatus Thiomargarita nelsonii</name>
    <dbReference type="NCBI Taxonomy" id="1003181"/>
    <lineage>
        <taxon>Bacteria</taxon>
        <taxon>Pseudomonadati</taxon>
        <taxon>Pseudomonadota</taxon>
        <taxon>Gammaproteobacteria</taxon>
        <taxon>Thiotrichales</taxon>
        <taxon>Thiotrichaceae</taxon>
        <taxon>Thiomargarita</taxon>
    </lineage>
</organism>
<name>A0A0A6P731_9GAMM</name>
<proteinExistence type="predicted"/>
<comment type="caution">
    <text evidence="1">The sequence shown here is derived from an EMBL/GenBank/DDBJ whole genome shotgun (WGS) entry which is preliminary data.</text>
</comment>
<accession>A0A0A6P731</accession>
<sequence length="117" mass="13781">MTFLIDAQLPRRLAYWLRKGGYEAVHTLDLPNGNRTQDEQINTLSIEKQWIVVSKDSDFVDSFLIQGKPYKLLFLATGNIKNIELEQLFFNHFDEIASLFESYRFIELNRTMIIVHQ</sequence>
<dbReference type="EMBL" id="JSZA02000028">
    <property type="protein sequence ID" value="KHD06593.1"/>
    <property type="molecule type" value="Genomic_DNA"/>
</dbReference>